<keyword evidence="2" id="KW-1185">Reference proteome</keyword>
<reference evidence="2" key="1">
    <citation type="journal article" date="2019" name="Int. J. Syst. Evol. Microbiol.">
        <title>The Global Catalogue of Microorganisms (GCM) 10K type strain sequencing project: providing services to taxonomists for standard genome sequencing and annotation.</title>
        <authorList>
            <consortium name="The Broad Institute Genomics Platform"/>
            <consortium name="The Broad Institute Genome Sequencing Center for Infectious Disease"/>
            <person name="Wu L."/>
            <person name="Ma J."/>
        </authorList>
    </citation>
    <scope>NUCLEOTIDE SEQUENCE [LARGE SCALE GENOMIC DNA]</scope>
    <source>
        <strain evidence="2">NBRC 111756</strain>
    </source>
</reference>
<evidence type="ECO:0000313" key="2">
    <source>
        <dbReference type="Proteomes" id="UP001596422"/>
    </source>
</evidence>
<accession>A0ABW2A3E6</accession>
<evidence type="ECO:0008006" key="3">
    <source>
        <dbReference type="Google" id="ProtNLM"/>
    </source>
</evidence>
<evidence type="ECO:0000313" key="1">
    <source>
        <dbReference type="EMBL" id="MFC6672043.1"/>
    </source>
</evidence>
<organism evidence="1 2">
    <name type="scientific">Marinobacterium aestuariivivens</name>
    <dbReference type="NCBI Taxonomy" id="1698799"/>
    <lineage>
        <taxon>Bacteria</taxon>
        <taxon>Pseudomonadati</taxon>
        <taxon>Pseudomonadota</taxon>
        <taxon>Gammaproteobacteria</taxon>
        <taxon>Oceanospirillales</taxon>
        <taxon>Oceanospirillaceae</taxon>
        <taxon>Marinobacterium</taxon>
    </lineage>
</organism>
<proteinExistence type="predicted"/>
<dbReference type="InterPro" id="IPR011008">
    <property type="entry name" value="Dimeric_a/b-barrel"/>
</dbReference>
<gene>
    <name evidence="1" type="ORF">ACFQDL_19715</name>
</gene>
<dbReference type="EMBL" id="JBHSWE010000001">
    <property type="protein sequence ID" value="MFC6672043.1"/>
    <property type="molecule type" value="Genomic_DNA"/>
</dbReference>
<dbReference type="RefSeq" id="WP_379910511.1">
    <property type="nucleotide sequence ID" value="NZ_JBHSWE010000001.1"/>
</dbReference>
<dbReference type="Proteomes" id="UP001596422">
    <property type="component" value="Unassembled WGS sequence"/>
</dbReference>
<comment type="caution">
    <text evidence="1">The sequence shown here is derived from an EMBL/GenBank/DDBJ whole genome shotgun (WGS) entry which is preliminary data.</text>
</comment>
<dbReference type="SUPFAM" id="SSF54909">
    <property type="entry name" value="Dimeric alpha+beta barrel"/>
    <property type="match status" value="1"/>
</dbReference>
<name>A0ABW2A3E6_9GAMM</name>
<sequence length="228" mass="25863">MEKLVYLVWGNNDCRGDALRHKLQNALEPVLPQIRRLSLCVDDDAVRPAEALRQDCLRPSPDAFVHIWVDTAFRRAPLEQALRETGLRIAGYLVTESEPLVVDRALENDTRVPGMCQTVCLTRPPRLSEEAFFDIWLNSHTQVAIDTQSTFGYRQNVIARPLTYGAPPLTAIIEENFPAEAMSSQHAFYGATDDDQLEARQQAMIDSCVRFIDFDKIDVVPTSEYRLK</sequence>
<protein>
    <recommendedName>
        <fullName evidence="3">EthD domain-containing protein</fullName>
    </recommendedName>
</protein>